<evidence type="ECO:0000256" key="1">
    <source>
        <dbReference type="ARBA" id="ARBA00010835"/>
    </source>
</evidence>
<dbReference type="InterPro" id="IPR005139">
    <property type="entry name" value="PCRF"/>
</dbReference>
<evidence type="ECO:0000313" key="5">
    <source>
        <dbReference type="Proteomes" id="UP001205105"/>
    </source>
</evidence>
<dbReference type="NCBIfam" id="TIGR00020">
    <property type="entry name" value="prfB"/>
    <property type="match status" value="1"/>
</dbReference>
<proteinExistence type="inferred from homology"/>
<dbReference type="InterPro" id="IPR000352">
    <property type="entry name" value="Pep_chain_release_fac_I"/>
</dbReference>
<dbReference type="HAMAP" id="MF_00094">
    <property type="entry name" value="Rel_fac_2"/>
    <property type="match status" value="1"/>
</dbReference>
<dbReference type="Pfam" id="PF03462">
    <property type="entry name" value="PCRF"/>
    <property type="match status" value="1"/>
</dbReference>
<dbReference type="PROSITE" id="PS00745">
    <property type="entry name" value="RF_PROK_I"/>
    <property type="match status" value="1"/>
</dbReference>
<dbReference type="SMART" id="SM00937">
    <property type="entry name" value="PCRF"/>
    <property type="match status" value="1"/>
</dbReference>
<accession>A0AAD5DJK4</accession>
<name>A0AAD5DJK4_9CHLO</name>
<dbReference type="EMBL" id="JADXDR010000148">
    <property type="protein sequence ID" value="KAI7837583.1"/>
    <property type="molecule type" value="Genomic_DNA"/>
</dbReference>
<dbReference type="Pfam" id="PF00472">
    <property type="entry name" value="RF-1"/>
    <property type="match status" value="1"/>
</dbReference>
<dbReference type="PANTHER" id="PTHR43116">
    <property type="entry name" value="PEPTIDE CHAIN RELEASE FACTOR 2"/>
    <property type="match status" value="1"/>
</dbReference>
<evidence type="ECO:0000259" key="3">
    <source>
        <dbReference type="PROSITE" id="PS00745"/>
    </source>
</evidence>
<dbReference type="Gene3D" id="3.30.70.1660">
    <property type="match status" value="1"/>
</dbReference>
<evidence type="ECO:0000313" key="4">
    <source>
        <dbReference type="EMBL" id="KAI7837583.1"/>
    </source>
</evidence>
<organism evidence="4 5">
    <name type="scientific">Chlorella ohadii</name>
    <dbReference type="NCBI Taxonomy" id="2649997"/>
    <lineage>
        <taxon>Eukaryota</taxon>
        <taxon>Viridiplantae</taxon>
        <taxon>Chlorophyta</taxon>
        <taxon>core chlorophytes</taxon>
        <taxon>Trebouxiophyceae</taxon>
        <taxon>Chlorellales</taxon>
        <taxon>Chlorellaceae</taxon>
        <taxon>Chlorella clade</taxon>
        <taxon>Chlorella</taxon>
    </lineage>
</organism>
<dbReference type="AlphaFoldDB" id="A0AAD5DJK4"/>
<dbReference type="InterPro" id="IPR045853">
    <property type="entry name" value="Pep_chain_release_fac_I_sf"/>
</dbReference>
<dbReference type="SUPFAM" id="SSF75620">
    <property type="entry name" value="Release factor"/>
    <property type="match status" value="1"/>
</dbReference>
<dbReference type="GO" id="GO:0016149">
    <property type="term" value="F:translation release factor activity, codon specific"/>
    <property type="evidence" value="ECO:0007669"/>
    <property type="project" value="InterPro"/>
</dbReference>
<keyword evidence="2" id="KW-0648">Protein biosynthesis</keyword>
<dbReference type="Gene3D" id="1.20.58.410">
    <property type="entry name" value="Release factor"/>
    <property type="match status" value="1"/>
</dbReference>
<dbReference type="GO" id="GO:0005737">
    <property type="term" value="C:cytoplasm"/>
    <property type="evidence" value="ECO:0007669"/>
    <property type="project" value="InterPro"/>
</dbReference>
<keyword evidence="5" id="KW-1185">Reference proteome</keyword>
<dbReference type="Gene3D" id="3.30.160.20">
    <property type="match status" value="1"/>
</dbReference>
<comment type="similarity">
    <text evidence="1">Belongs to the prokaryotic/mitochondrial release factor family.</text>
</comment>
<comment type="caution">
    <text evidence="4">The sequence shown here is derived from an EMBL/GenBank/DDBJ whole genome shotgun (WGS) entry which is preliminary data.</text>
</comment>
<evidence type="ECO:0000256" key="2">
    <source>
        <dbReference type="ARBA" id="ARBA00022917"/>
    </source>
</evidence>
<protein>
    <recommendedName>
        <fullName evidence="3">Prokaryotic-type class I peptide chain release factors domain-containing protein</fullName>
    </recommendedName>
</protein>
<reference evidence="4" key="1">
    <citation type="submission" date="2020-11" db="EMBL/GenBank/DDBJ databases">
        <title>Chlorella ohadii genome sequencing and assembly.</title>
        <authorList>
            <person name="Murik O."/>
            <person name="Treves H."/>
            <person name="Kedem I."/>
            <person name="Shotland Y."/>
            <person name="Kaplan A."/>
        </authorList>
    </citation>
    <scope>NUCLEOTIDE SEQUENCE</scope>
    <source>
        <strain evidence="4">1</strain>
    </source>
</reference>
<dbReference type="Proteomes" id="UP001205105">
    <property type="component" value="Unassembled WGS sequence"/>
</dbReference>
<sequence length="410" mass="44631">MAVTGPAPEDLTLNATRRRQQELAARIEDAIKVAGLPSLKQRLAELEQAAAAEDLWEQRGRAQAVLQQLNQLREEVGQLDRFSGQLDDLAVAVELLEMEEEAGVAAEAAGICNALERALESWELRRLLGGPYDARGAVLSIQAGAGGTDAQDWAEMLERMYLRWAEAQGHRTRVLDRQQGKFQALKNSLEAREGEEAGIKSCEIEIDGPYAYGYLRGEKGTHRLVRQSPFNAKAARQTSFAAVEVMPVLGDLVDEVELPESDLEITTMRSGGAGGQNVNKVETAVRIKHIPTGIAVKCQIERSQALNKARALEMLKAKLVVVAQEQQLQEIAQIRGDLVKAEWGQQIRNYVFHPYKLVKDVRTGQETSDVGSVMDGDITPFMQSYLKYAGQQQGAASAAAAAAAAATAAS</sequence>
<feature type="domain" description="Prokaryotic-type class I peptide chain release factors" evidence="3">
    <location>
        <begin position="269"/>
        <end position="285"/>
    </location>
</feature>
<gene>
    <name evidence="4" type="ORF">COHA_008596</name>
</gene>
<dbReference type="InterPro" id="IPR004374">
    <property type="entry name" value="PrfB"/>
</dbReference>
<dbReference type="PANTHER" id="PTHR43116:SF3">
    <property type="entry name" value="CLASS I PEPTIDE CHAIN RELEASE FACTOR"/>
    <property type="match status" value="1"/>
</dbReference>